<dbReference type="RefSeq" id="WP_126660280.1">
    <property type="nucleotide sequence ID" value="NZ_RYYR01000030.1"/>
</dbReference>
<gene>
    <name evidence="1" type="ORF">EK386_16505</name>
</gene>
<sequence length="150" mass="17813">MDYKAAYETFLQLAFEEHVYPAAPVVYKLSENQTLTKEYVAKLLAQVETRIFELQIIPTKSKEQEYQKELELFKLNYLLDCLKSPQVAELVNFGKRSIEFSYDVNNNPTCYLEKNNDFYMDILDHANYHMHTIRIILQELWVSKEVDFVI</sequence>
<keyword evidence="2" id="KW-1185">Reference proteome</keyword>
<dbReference type="EMBL" id="RYYR01000030">
    <property type="protein sequence ID" value="RUL48683.1"/>
    <property type="molecule type" value="Genomic_DNA"/>
</dbReference>
<name>A0A3S0R4R0_9BACI</name>
<protein>
    <submittedName>
        <fullName evidence="1">Uncharacterized protein</fullName>
    </submittedName>
</protein>
<reference evidence="1 2" key="1">
    <citation type="submission" date="2018-12" db="EMBL/GenBank/DDBJ databases">
        <title>Lysinibacillus antri sp. nov., isolated from a cave soil.</title>
        <authorList>
            <person name="Narsing Rao M.P."/>
            <person name="Zhang H."/>
            <person name="Dong Z.-Y."/>
            <person name="Niu X.-K."/>
            <person name="Zhang K."/>
            <person name="Fang B.-Z."/>
            <person name="Kang Y.-Q."/>
            <person name="Xiao M."/>
            <person name="Li W.-J."/>
        </authorList>
    </citation>
    <scope>NUCLEOTIDE SEQUENCE [LARGE SCALE GENOMIC DNA]</scope>
    <source>
        <strain evidence="1 2">SYSU K30002</strain>
    </source>
</reference>
<evidence type="ECO:0000313" key="1">
    <source>
        <dbReference type="EMBL" id="RUL48683.1"/>
    </source>
</evidence>
<dbReference type="Proteomes" id="UP000287910">
    <property type="component" value="Unassembled WGS sequence"/>
</dbReference>
<accession>A0A3S0R4R0</accession>
<organism evidence="1 2">
    <name type="scientific">Lysinibacillus antri</name>
    <dbReference type="NCBI Taxonomy" id="2498145"/>
    <lineage>
        <taxon>Bacteria</taxon>
        <taxon>Bacillati</taxon>
        <taxon>Bacillota</taxon>
        <taxon>Bacilli</taxon>
        <taxon>Bacillales</taxon>
        <taxon>Bacillaceae</taxon>
        <taxon>Lysinibacillus</taxon>
    </lineage>
</organism>
<dbReference type="AlphaFoldDB" id="A0A3S0R4R0"/>
<evidence type="ECO:0000313" key="2">
    <source>
        <dbReference type="Proteomes" id="UP000287910"/>
    </source>
</evidence>
<comment type="caution">
    <text evidence="1">The sequence shown here is derived from an EMBL/GenBank/DDBJ whole genome shotgun (WGS) entry which is preliminary data.</text>
</comment>
<proteinExistence type="predicted"/>